<proteinExistence type="predicted"/>
<evidence type="ECO:0000256" key="1">
    <source>
        <dbReference type="SAM" id="MobiDB-lite"/>
    </source>
</evidence>
<keyword evidence="3" id="KW-1185">Reference proteome</keyword>
<evidence type="ECO:0000313" key="2">
    <source>
        <dbReference type="EMBL" id="OCW56962.1"/>
    </source>
</evidence>
<sequence>MTTTKTHTPEHAKPSLAAPPVSAETAHAPQLPVFDTRNLFGAASEIGIVHQGSLYRLKITRQGKLILNK</sequence>
<dbReference type="RefSeq" id="WP_066180117.1">
    <property type="nucleotide sequence ID" value="NZ_LQZT01000023.1"/>
</dbReference>
<organism evidence="2 3">
    <name type="scientific">Hoeflea olei</name>
    <dbReference type="NCBI Taxonomy" id="1480615"/>
    <lineage>
        <taxon>Bacteria</taxon>
        <taxon>Pseudomonadati</taxon>
        <taxon>Pseudomonadota</taxon>
        <taxon>Alphaproteobacteria</taxon>
        <taxon>Hyphomicrobiales</taxon>
        <taxon>Rhizobiaceae</taxon>
        <taxon>Hoeflea</taxon>
    </lineage>
</organism>
<dbReference type="InterPro" id="IPR019600">
    <property type="entry name" value="Hemin_uptake_protein_HemP"/>
</dbReference>
<evidence type="ECO:0008006" key="4">
    <source>
        <dbReference type="Google" id="ProtNLM"/>
    </source>
</evidence>
<protein>
    <recommendedName>
        <fullName evidence="4">Hemin transporter HemP</fullName>
    </recommendedName>
</protein>
<accession>A0A1C1YTX7</accession>
<name>A0A1C1YTX7_9HYPH</name>
<dbReference type="Gene3D" id="2.10.70.10">
    <property type="entry name" value="Complement Module, domain 1"/>
    <property type="match status" value="1"/>
</dbReference>
<dbReference type="AlphaFoldDB" id="A0A1C1YTX7"/>
<dbReference type="STRING" id="1480615.AWJ14_07345"/>
<dbReference type="EMBL" id="LQZT01000023">
    <property type="protein sequence ID" value="OCW56962.1"/>
    <property type="molecule type" value="Genomic_DNA"/>
</dbReference>
<evidence type="ECO:0000313" key="3">
    <source>
        <dbReference type="Proteomes" id="UP000094795"/>
    </source>
</evidence>
<gene>
    <name evidence="2" type="ORF">AWJ14_07345</name>
</gene>
<feature type="region of interest" description="Disordered" evidence="1">
    <location>
        <begin position="1"/>
        <end position="29"/>
    </location>
</feature>
<dbReference type="OrthoDB" id="7870498at2"/>
<reference evidence="2 3" key="1">
    <citation type="submission" date="2015-12" db="EMBL/GenBank/DDBJ databases">
        <authorList>
            <person name="Shamseldin A."/>
            <person name="Moawad H."/>
            <person name="Abd El-Rahim W.M."/>
            <person name="Sadowsky M.J."/>
        </authorList>
    </citation>
    <scope>NUCLEOTIDE SEQUENCE [LARGE SCALE GENOMIC DNA]</scope>
    <source>
        <strain evidence="2 3">JC234</strain>
    </source>
</reference>
<dbReference type="Pfam" id="PF10636">
    <property type="entry name" value="hemP"/>
    <property type="match status" value="1"/>
</dbReference>
<comment type="caution">
    <text evidence="2">The sequence shown here is derived from an EMBL/GenBank/DDBJ whole genome shotgun (WGS) entry which is preliminary data.</text>
</comment>
<dbReference type="Proteomes" id="UP000094795">
    <property type="component" value="Unassembled WGS sequence"/>
</dbReference>